<evidence type="ECO:0008006" key="4">
    <source>
        <dbReference type="Google" id="ProtNLM"/>
    </source>
</evidence>
<sequence>MEVLGNRVMTASRQLLASTAVCALALVVTGCTDSQAPKTSASSSSESRSPSTTAPSAVENEQGKRAKAAVAIVPPDDPLFLESGLERVADGVHRRSVLERGENYKLSVACAGQGSMKVVIQSKATRLPCGGGALSIPIERAPAQLPIDISAEAGASGMIAWQITRVSART</sequence>
<organism evidence="2 3">
    <name type="scientific">Streptomyces lavendofoliae</name>
    <dbReference type="NCBI Taxonomy" id="67314"/>
    <lineage>
        <taxon>Bacteria</taxon>
        <taxon>Bacillati</taxon>
        <taxon>Actinomycetota</taxon>
        <taxon>Actinomycetes</taxon>
        <taxon>Kitasatosporales</taxon>
        <taxon>Streptomycetaceae</taxon>
        <taxon>Streptomyces</taxon>
    </lineage>
</organism>
<keyword evidence="3" id="KW-1185">Reference proteome</keyword>
<name>A0A918M7T4_9ACTN</name>
<reference evidence="2" key="1">
    <citation type="journal article" date="2014" name="Int. J. Syst. Evol. Microbiol.">
        <title>Complete genome sequence of Corynebacterium casei LMG S-19264T (=DSM 44701T), isolated from a smear-ripened cheese.</title>
        <authorList>
            <consortium name="US DOE Joint Genome Institute (JGI-PGF)"/>
            <person name="Walter F."/>
            <person name="Albersmeier A."/>
            <person name="Kalinowski J."/>
            <person name="Ruckert C."/>
        </authorList>
    </citation>
    <scope>NUCLEOTIDE SEQUENCE</scope>
    <source>
        <strain evidence="2">JCM 4391</strain>
    </source>
</reference>
<evidence type="ECO:0000313" key="3">
    <source>
        <dbReference type="Proteomes" id="UP000636661"/>
    </source>
</evidence>
<protein>
    <recommendedName>
        <fullName evidence="4">Lipoprotein</fullName>
    </recommendedName>
</protein>
<reference evidence="2" key="2">
    <citation type="submission" date="2020-09" db="EMBL/GenBank/DDBJ databases">
        <authorList>
            <person name="Sun Q."/>
            <person name="Ohkuma M."/>
        </authorList>
    </citation>
    <scope>NUCLEOTIDE SEQUENCE</scope>
    <source>
        <strain evidence="2">JCM 4391</strain>
    </source>
</reference>
<dbReference type="PROSITE" id="PS51257">
    <property type="entry name" value="PROKAR_LIPOPROTEIN"/>
    <property type="match status" value="1"/>
</dbReference>
<evidence type="ECO:0000256" key="1">
    <source>
        <dbReference type="SAM" id="MobiDB-lite"/>
    </source>
</evidence>
<feature type="region of interest" description="Disordered" evidence="1">
    <location>
        <begin position="34"/>
        <end position="64"/>
    </location>
</feature>
<proteinExistence type="predicted"/>
<dbReference type="AlphaFoldDB" id="A0A918M7T4"/>
<dbReference type="EMBL" id="BMTP01000019">
    <property type="protein sequence ID" value="GGU61373.1"/>
    <property type="molecule type" value="Genomic_DNA"/>
</dbReference>
<feature type="compositionally biased region" description="Low complexity" evidence="1">
    <location>
        <begin position="34"/>
        <end position="57"/>
    </location>
</feature>
<accession>A0A918M7T4</accession>
<dbReference type="Proteomes" id="UP000636661">
    <property type="component" value="Unassembled WGS sequence"/>
</dbReference>
<comment type="caution">
    <text evidence="2">The sequence shown here is derived from an EMBL/GenBank/DDBJ whole genome shotgun (WGS) entry which is preliminary data.</text>
</comment>
<evidence type="ECO:0000313" key="2">
    <source>
        <dbReference type="EMBL" id="GGU61373.1"/>
    </source>
</evidence>
<gene>
    <name evidence="2" type="ORF">GCM10010274_57810</name>
</gene>